<accession>A0A2T7FSP9</accession>
<comment type="caution">
    <text evidence="1">The sequence shown here is derived from an EMBL/GenBank/DDBJ whole genome shotgun (WGS) entry which is preliminary data.</text>
</comment>
<dbReference type="OrthoDB" id="9769600at2"/>
<keyword evidence="2" id="KW-1185">Reference proteome</keyword>
<sequence>MTKTIKGYVEHVDTTVVAGWAYDETDEATSLRVEIHQDGLCIKSTHTKIERNDVTRSHPLAVNCGFKIRIEHELYCSIMDGSASIWACPENRPPEKLTIVSTSHRKVGLSARVRNKFGAIVGQGEGWLGRKYIGGKDVSRKIIEEKKLPNFIEEKHELVNHDIKITSAISEEASTIMPYTASTSSSFHIDGKHFGYIDRASQNCLDGWLLSTHSKAAPFVLADGIPAIRSEWPLTRRDVINETGVQKRSGFHFEYNVLAGSTVELMAFDGKSIVELSQQAATAAPEETTQWSMAQLIADSVKPDAVAVTCWEGSHNPIGRAKVLYDVVNGKRPVWLFCYLFDEFGGKLWAPLAGSGIRIVAIPWHERDAYHKMFQTYGIKFPTVWMCKPRYPTLLLGANIAAADARLILDFDDNEEHFSMSEGSSGKVYGRDTLGAVRHSIQNIEARTAASNSLAEDFKAEIVRHARRAAIIPHKRRSKSNSNAIVIGFVGTVRPHKRILEAAQAIRIASMIENIPIEFHVHGDIKPDAYRESLNQNKALTFGTVLAEELDATLQTFDIVLTGFPSQNDEDEPIIRYQITSKIGDALSNGLPVLVPKTRSVEDLDDIPGVFLFTAEDFVEVLHRAKRYGKKTKLPKAFTFEGAYRGFQEAEASAPKDASCLQRFVSHQPKKAGKSIVLIWKQPDAGLYGRRVDQLARAIKIAHPDVNVRVVEMLSDSTKAGLLVQAPRFTSDASQILELSDRKLAGTAASPEGAIYDQIRIGKDADAATAMSEYLWQRGLSTDNTLIITFPEFSLLNQIAPVIRFFPLIADIVDNQISWGNKDSLGRVAAQYAWLMRDSIRIVFNSQVNHDFFVDSGLIAASKQKDVTVIPNWYIPSPAVTHGVARRPQVRGGMVNVIYSGNLNDRIDWDLLSRVAGASDKINLHIVGAAARAGDKISELTSHTNVYYHGPLDERRLCELLAEMHFAIMPHVRDNVSTFMNPLKILMYSAYGLKTISTSVPGLNNVEGLVAVDKPSEFIAEVERWVEEFQSGRMEPYKVDNDIPAYAKSYVDLVSEVMLSKLKN</sequence>
<dbReference type="Gene3D" id="3.40.50.2000">
    <property type="entry name" value="Glycogen Phosphorylase B"/>
    <property type="match status" value="2"/>
</dbReference>
<gene>
    <name evidence="1" type="ORF">DC363_16505</name>
</gene>
<name>A0A2T7FSP9_9RHOB</name>
<proteinExistence type="predicted"/>
<evidence type="ECO:0000313" key="2">
    <source>
        <dbReference type="Proteomes" id="UP000244817"/>
    </source>
</evidence>
<dbReference type="EMBL" id="QCYG01000016">
    <property type="protein sequence ID" value="PVA05194.1"/>
    <property type="molecule type" value="Genomic_DNA"/>
</dbReference>
<protein>
    <submittedName>
        <fullName evidence="1">Uncharacterized protein</fullName>
    </submittedName>
</protein>
<dbReference type="RefSeq" id="WP_108642260.1">
    <property type="nucleotide sequence ID" value="NZ_QCYG01000016.1"/>
</dbReference>
<dbReference type="Pfam" id="PF13692">
    <property type="entry name" value="Glyco_trans_1_4"/>
    <property type="match status" value="1"/>
</dbReference>
<organism evidence="1 2">
    <name type="scientific">Thalassorhabdomicrobium marinisediminis</name>
    <dbReference type="NCBI Taxonomy" id="2170577"/>
    <lineage>
        <taxon>Bacteria</taxon>
        <taxon>Pseudomonadati</taxon>
        <taxon>Pseudomonadota</taxon>
        <taxon>Alphaproteobacteria</taxon>
        <taxon>Rhodobacterales</taxon>
        <taxon>Paracoccaceae</taxon>
        <taxon>Thalassorhabdomicrobium</taxon>
    </lineage>
</organism>
<reference evidence="1 2" key="1">
    <citation type="submission" date="2018-04" db="EMBL/GenBank/DDBJ databases">
        <title>Pelagivirga bohaiensis gen. nov., sp. nov., a bacterium isolated from the Bohai Sea.</title>
        <authorList>
            <person name="Ji X."/>
        </authorList>
    </citation>
    <scope>NUCLEOTIDE SEQUENCE [LARGE SCALE GENOMIC DNA]</scope>
    <source>
        <strain evidence="1 2">BH-SD16</strain>
    </source>
</reference>
<dbReference type="SUPFAM" id="SSF53756">
    <property type="entry name" value="UDP-Glycosyltransferase/glycogen phosphorylase"/>
    <property type="match status" value="2"/>
</dbReference>
<evidence type="ECO:0000313" key="1">
    <source>
        <dbReference type="EMBL" id="PVA05194.1"/>
    </source>
</evidence>
<dbReference type="Proteomes" id="UP000244817">
    <property type="component" value="Unassembled WGS sequence"/>
</dbReference>
<dbReference type="AlphaFoldDB" id="A0A2T7FSP9"/>